<evidence type="ECO:0000313" key="8">
    <source>
        <dbReference type="EMBL" id="OTF82776.1"/>
    </source>
</evidence>
<dbReference type="InterPro" id="IPR046964">
    <property type="entry name" value="RTN1-4"/>
</dbReference>
<accession>A0A1Y3BT53</accession>
<keyword evidence="4 6" id="KW-1133">Transmembrane helix</keyword>
<dbReference type="PROSITE" id="PS50845">
    <property type="entry name" value="RETICULON"/>
    <property type="match status" value="1"/>
</dbReference>
<protein>
    <recommendedName>
        <fullName evidence="6">Reticulon-like protein</fullName>
    </recommendedName>
</protein>
<evidence type="ECO:0000313" key="9">
    <source>
        <dbReference type="Proteomes" id="UP000194236"/>
    </source>
</evidence>
<feature type="transmembrane region" description="Helical" evidence="6">
    <location>
        <begin position="20"/>
        <end position="43"/>
    </location>
</feature>
<dbReference type="GO" id="GO:0030424">
    <property type="term" value="C:axon"/>
    <property type="evidence" value="ECO:0007669"/>
    <property type="project" value="TreeGrafter"/>
</dbReference>
<comment type="caution">
    <text evidence="6">Lacks conserved residue(s) required for the propagation of feature annotation.</text>
</comment>
<evidence type="ECO:0000256" key="2">
    <source>
        <dbReference type="ARBA" id="ARBA00022692"/>
    </source>
</evidence>
<dbReference type="AlphaFoldDB" id="A0A1Y3BT53"/>
<dbReference type="InterPro" id="IPR003388">
    <property type="entry name" value="Reticulon"/>
</dbReference>
<keyword evidence="2 6" id="KW-0812">Transmembrane</keyword>
<sequence>MRSVLLVEDYVESFKYLFMFWALTFIGSWFNGMTLVILAYIGAFSLPKVYEMHQAQIDQYINLVVSKVHEVTEK</sequence>
<dbReference type="GO" id="GO:0005789">
    <property type="term" value="C:endoplasmic reticulum membrane"/>
    <property type="evidence" value="ECO:0007669"/>
    <property type="project" value="UniProtKB-SubCell"/>
</dbReference>
<dbReference type="PANTHER" id="PTHR45799">
    <property type="entry name" value="RETICULON-LIKE PROTEIN"/>
    <property type="match status" value="1"/>
</dbReference>
<dbReference type="Proteomes" id="UP000194236">
    <property type="component" value="Unassembled WGS sequence"/>
</dbReference>
<organism evidence="8 9">
    <name type="scientific">Euroglyphus maynei</name>
    <name type="common">Mayne's house dust mite</name>
    <dbReference type="NCBI Taxonomy" id="6958"/>
    <lineage>
        <taxon>Eukaryota</taxon>
        <taxon>Metazoa</taxon>
        <taxon>Ecdysozoa</taxon>
        <taxon>Arthropoda</taxon>
        <taxon>Chelicerata</taxon>
        <taxon>Arachnida</taxon>
        <taxon>Acari</taxon>
        <taxon>Acariformes</taxon>
        <taxon>Sarcoptiformes</taxon>
        <taxon>Astigmata</taxon>
        <taxon>Psoroptidia</taxon>
        <taxon>Analgoidea</taxon>
        <taxon>Pyroglyphidae</taxon>
        <taxon>Pyroglyphinae</taxon>
        <taxon>Euroglyphus</taxon>
    </lineage>
</organism>
<keyword evidence="5 6" id="KW-0472">Membrane</keyword>
<evidence type="ECO:0000256" key="5">
    <source>
        <dbReference type="ARBA" id="ARBA00023136"/>
    </source>
</evidence>
<keyword evidence="3 6" id="KW-0256">Endoplasmic reticulum</keyword>
<dbReference type="Pfam" id="PF02453">
    <property type="entry name" value="Reticulon"/>
    <property type="match status" value="1"/>
</dbReference>
<name>A0A1Y3BT53_EURMA</name>
<comment type="caution">
    <text evidence="8">The sequence shown here is derived from an EMBL/GenBank/DDBJ whole genome shotgun (WGS) entry which is preliminary data.</text>
</comment>
<reference evidence="8 9" key="1">
    <citation type="submission" date="2017-03" db="EMBL/GenBank/DDBJ databases">
        <title>Genome Survey of Euroglyphus maynei.</title>
        <authorList>
            <person name="Arlian L.G."/>
            <person name="Morgan M.S."/>
            <person name="Rider S.D."/>
        </authorList>
    </citation>
    <scope>NUCLEOTIDE SEQUENCE [LARGE SCALE GENOMIC DNA]</scope>
    <source>
        <strain evidence="8">Arlian Lab</strain>
        <tissue evidence="8">Whole body</tissue>
    </source>
</reference>
<comment type="subcellular location">
    <subcellularLocation>
        <location evidence="1 6">Endoplasmic reticulum membrane</location>
        <topology evidence="1 6">Multi-pass membrane protein</topology>
    </subcellularLocation>
</comment>
<evidence type="ECO:0000256" key="4">
    <source>
        <dbReference type="ARBA" id="ARBA00022989"/>
    </source>
</evidence>
<gene>
    <name evidence="8" type="ORF">BLA29_011995</name>
</gene>
<evidence type="ECO:0000256" key="1">
    <source>
        <dbReference type="ARBA" id="ARBA00004477"/>
    </source>
</evidence>
<keyword evidence="9" id="KW-1185">Reference proteome</keyword>
<evidence type="ECO:0000256" key="6">
    <source>
        <dbReference type="RuleBase" id="RU363132"/>
    </source>
</evidence>
<dbReference type="OrthoDB" id="567788at2759"/>
<dbReference type="PANTHER" id="PTHR45799:SF2">
    <property type="entry name" value="RETICULON-LIKE PROTEIN"/>
    <property type="match status" value="1"/>
</dbReference>
<evidence type="ECO:0000256" key="3">
    <source>
        <dbReference type="ARBA" id="ARBA00022824"/>
    </source>
</evidence>
<feature type="domain" description="Reticulon" evidence="7">
    <location>
        <begin position="1"/>
        <end position="74"/>
    </location>
</feature>
<evidence type="ECO:0000259" key="7">
    <source>
        <dbReference type="PROSITE" id="PS50845"/>
    </source>
</evidence>
<dbReference type="EMBL" id="MUJZ01006783">
    <property type="protein sequence ID" value="OTF82776.1"/>
    <property type="molecule type" value="Genomic_DNA"/>
</dbReference>
<proteinExistence type="predicted"/>